<evidence type="ECO:0000313" key="1">
    <source>
        <dbReference type="EMBL" id="BAD52787.1"/>
    </source>
</evidence>
<protein>
    <submittedName>
        <fullName evidence="1">Uncharacterized protein</fullName>
    </submittedName>
</protein>
<reference evidence="1" key="1">
    <citation type="journal article" date="2002" name="Nature">
        <title>The genome sequence and structure of rice chromosome 1.</title>
        <authorList>
            <person name="Sasaki T."/>
            <person name="Matsumoto T."/>
            <person name="Yamamoto K."/>
            <person name="Sakata K."/>
            <person name="Baba T."/>
            <person name="Katayose Y."/>
            <person name="Wu J."/>
            <person name="Niimura Y."/>
            <person name="Cheng Z."/>
            <person name="Nagamura Y."/>
            <person name="Antonio B.A."/>
            <person name="Kanamori H."/>
            <person name="Hosokawa S."/>
            <person name="Masukawa M."/>
            <person name="Arikawa K."/>
            <person name="Chiden Y."/>
            <person name="Hayashi M."/>
            <person name="Okamoto M."/>
            <person name="Ando T."/>
            <person name="Aoki H."/>
            <person name="Arita K."/>
            <person name="Hamada M."/>
            <person name="Harada C."/>
            <person name="Hijishita S."/>
            <person name="Honda M."/>
            <person name="Ichikawa Y."/>
            <person name="Idonuma A."/>
            <person name="Iijima M."/>
            <person name="Ikeda M."/>
            <person name="Ikeno M."/>
            <person name="Itoh S."/>
            <person name="Itoh T."/>
            <person name="Itoh Y."/>
            <person name="Itoh Y."/>
            <person name="Iwabuchi A."/>
            <person name="Kamiya K."/>
            <person name="Karasawa W."/>
            <person name="Katagiri S."/>
            <person name="Kikuta A."/>
            <person name="Kobayashi N."/>
            <person name="Kono I."/>
            <person name="Machita K."/>
            <person name="Maehara T."/>
            <person name="Mizuno H."/>
            <person name="Mizubayashi T."/>
            <person name="Mukai Y."/>
            <person name="Nagasaki H."/>
            <person name="Nakashima M."/>
            <person name="Nakama Y."/>
            <person name="Nakamichi Y."/>
            <person name="Nakamura M."/>
            <person name="Namiki N."/>
            <person name="Negishi M."/>
            <person name="Ohta I."/>
            <person name="Ono N."/>
            <person name="Saji S."/>
            <person name="Sakai K."/>
            <person name="Shibata M."/>
            <person name="Shimokawa T."/>
            <person name="Shomura A."/>
            <person name="Song J."/>
            <person name="Takazaki Y."/>
            <person name="Terasawa K."/>
            <person name="Tsuji K."/>
            <person name="Waki K."/>
            <person name="Yamagata H."/>
            <person name="Yamane H."/>
            <person name="Yoshiki S."/>
            <person name="Yoshihara R."/>
            <person name="Yukawa K."/>
            <person name="Zhong H."/>
            <person name="Iwama H."/>
            <person name="Endo T."/>
            <person name="Ito H."/>
            <person name="Hahn J.H."/>
            <person name="Kim H.I."/>
            <person name="Eun M.Y."/>
            <person name="Yano M."/>
            <person name="Jiang J."/>
            <person name="Gojobori T."/>
        </authorList>
    </citation>
    <scope>NUCLEOTIDE SEQUENCE</scope>
</reference>
<gene>
    <name evidence="1" type="ORF">B1158F07.48</name>
</gene>
<proteinExistence type="predicted"/>
<accession>Q5Z8E3</accession>
<organism evidence="1">
    <name type="scientific">Oryza sativa subsp. japonica</name>
    <name type="common">Rice</name>
    <dbReference type="NCBI Taxonomy" id="39947"/>
    <lineage>
        <taxon>Eukaryota</taxon>
        <taxon>Viridiplantae</taxon>
        <taxon>Streptophyta</taxon>
        <taxon>Embryophyta</taxon>
        <taxon>Tracheophyta</taxon>
        <taxon>Spermatophyta</taxon>
        <taxon>Magnoliopsida</taxon>
        <taxon>Liliopsida</taxon>
        <taxon>Poales</taxon>
        <taxon>Poaceae</taxon>
        <taxon>BOP clade</taxon>
        <taxon>Oryzoideae</taxon>
        <taxon>Oryzeae</taxon>
        <taxon>Oryzinae</taxon>
        <taxon>Oryza</taxon>
        <taxon>Oryza sativa</taxon>
    </lineage>
</organism>
<name>Q5Z8E3_ORYSJ</name>
<sequence>MVPVGPNPVGAGVVERRKLGVGCDIDGVSPPPSIHGGHSTVPPAQGSGEVLRQPEAEEEVQQGWVGGPQPELQSHGGEGALMAREAENGIHDPMKDQKRYFFLLSLRDLLRESDRADNVLKVYKID</sequence>
<dbReference type="Proteomes" id="UP000817658">
    <property type="component" value="Chromosome 1"/>
</dbReference>
<dbReference type="EMBL" id="AP003208">
    <property type="protein sequence ID" value="BAD52787.1"/>
    <property type="molecule type" value="Genomic_DNA"/>
</dbReference>
<dbReference type="AlphaFoldDB" id="Q5Z8E3"/>